<gene>
    <name evidence="1" type="ORF">H5410_045907</name>
</gene>
<name>A0A9J5XAU0_SOLCO</name>
<organism evidence="1 2">
    <name type="scientific">Solanum commersonii</name>
    <name type="common">Commerson's wild potato</name>
    <name type="synonym">Commerson's nightshade</name>
    <dbReference type="NCBI Taxonomy" id="4109"/>
    <lineage>
        <taxon>Eukaryota</taxon>
        <taxon>Viridiplantae</taxon>
        <taxon>Streptophyta</taxon>
        <taxon>Embryophyta</taxon>
        <taxon>Tracheophyta</taxon>
        <taxon>Spermatophyta</taxon>
        <taxon>Magnoliopsida</taxon>
        <taxon>eudicotyledons</taxon>
        <taxon>Gunneridae</taxon>
        <taxon>Pentapetalae</taxon>
        <taxon>asterids</taxon>
        <taxon>lamiids</taxon>
        <taxon>Solanales</taxon>
        <taxon>Solanaceae</taxon>
        <taxon>Solanoideae</taxon>
        <taxon>Solaneae</taxon>
        <taxon>Solanum</taxon>
    </lineage>
</organism>
<sequence length="60" mass="6969">MRQDLRLATTLARALLGRQPSKEGVEKCKLENQRIGWRIAEPIGDYDLICRCDLKIWDVL</sequence>
<reference evidence="1 2" key="1">
    <citation type="submission" date="2020-09" db="EMBL/GenBank/DDBJ databases">
        <title>De no assembly of potato wild relative species, Solanum commersonii.</title>
        <authorList>
            <person name="Cho K."/>
        </authorList>
    </citation>
    <scope>NUCLEOTIDE SEQUENCE [LARGE SCALE GENOMIC DNA]</scope>
    <source>
        <strain evidence="1">LZ3.2</strain>
        <tissue evidence="1">Leaf</tissue>
    </source>
</reference>
<accession>A0A9J5XAU0</accession>
<comment type="caution">
    <text evidence="1">The sequence shown here is derived from an EMBL/GenBank/DDBJ whole genome shotgun (WGS) entry which is preliminary data.</text>
</comment>
<dbReference type="Proteomes" id="UP000824120">
    <property type="component" value="Chromosome 9"/>
</dbReference>
<dbReference type="AlphaFoldDB" id="A0A9J5XAU0"/>
<protein>
    <submittedName>
        <fullName evidence="1">Uncharacterized protein</fullName>
    </submittedName>
</protein>
<dbReference type="EMBL" id="JACXVP010000009">
    <property type="protein sequence ID" value="KAG5585473.1"/>
    <property type="molecule type" value="Genomic_DNA"/>
</dbReference>
<proteinExistence type="predicted"/>
<evidence type="ECO:0000313" key="2">
    <source>
        <dbReference type="Proteomes" id="UP000824120"/>
    </source>
</evidence>
<evidence type="ECO:0000313" key="1">
    <source>
        <dbReference type="EMBL" id="KAG5585473.1"/>
    </source>
</evidence>
<keyword evidence="2" id="KW-1185">Reference proteome</keyword>